<name>A0A6G3SQ23_STRAQ</name>
<reference evidence="2" key="1">
    <citation type="submission" date="2020-01" db="EMBL/GenBank/DDBJ databases">
        <title>Insect and environment-associated Actinomycetes.</title>
        <authorList>
            <person name="Currrie C."/>
            <person name="Chevrette M."/>
            <person name="Carlson C."/>
            <person name="Stubbendieck R."/>
            <person name="Wendt-Pienkowski E."/>
        </authorList>
    </citation>
    <scope>NUCLEOTIDE SEQUENCE</scope>
    <source>
        <strain evidence="2">SID505</strain>
    </source>
</reference>
<dbReference type="AlphaFoldDB" id="A0A6G3SQ23"/>
<feature type="non-terminal residue" evidence="2">
    <location>
        <position position="1"/>
    </location>
</feature>
<organism evidence="2">
    <name type="scientific">Streptomyces anulatus</name>
    <name type="common">Streptomyces chrysomallus</name>
    <dbReference type="NCBI Taxonomy" id="1892"/>
    <lineage>
        <taxon>Bacteria</taxon>
        <taxon>Bacillati</taxon>
        <taxon>Actinomycetota</taxon>
        <taxon>Actinomycetes</taxon>
        <taxon>Kitasatosporales</taxon>
        <taxon>Streptomycetaceae</taxon>
        <taxon>Streptomyces</taxon>
    </lineage>
</organism>
<feature type="non-terminal residue" evidence="2">
    <location>
        <position position="94"/>
    </location>
</feature>
<comment type="caution">
    <text evidence="2">The sequence shown here is derived from an EMBL/GenBank/DDBJ whole genome shotgun (WGS) entry which is preliminary data.</text>
</comment>
<evidence type="ECO:0000256" key="1">
    <source>
        <dbReference type="SAM" id="MobiDB-lite"/>
    </source>
</evidence>
<accession>A0A6G3SQ23</accession>
<proteinExistence type="predicted"/>
<evidence type="ECO:0000313" key="2">
    <source>
        <dbReference type="EMBL" id="NEB84852.1"/>
    </source>
</evidence>
<feature type="compositionally biased region" description="Pro residues" evidence="1">
    <location>
        <begin position="83"/>
        <end position="94"/>
    </location>
</feature>
<gene>
    <name evidence="2" type="ORF">G3I43_11795</name>
</gene>
<feature type="region of interest" description="Disordered" evidence="1">
    <location>
        <begin position="57"/>
        <end position="94"/>
    </location>
</feature>
<sequence length="94" mass="10142">WNPLTATGTPLSEARRLCDDALHGVRLALREVEFADGKLVHVLLAHELRRSVDRAFGTSSCSHQEGHEHRGGQGLLLPEGSFGPPPGNPYGPQP</sequence>
<protein>
    <submittedName>
        <fullName evidence="2">Uncharacterized protein</fullName>
    </submittedName>
</protein>
<dbReference type="EMBL" id="JAAGMK010000322">
    <property type="protein sequence ID" value="NEB84852.1"/>
    <property type="molecule type" value="Genomic_DNA"/>
</dbReference>